<dbReference type="OrthoDB" id="6276154at2"/>
<reference evidence="14" key="1">
    <citation type="submission" date="2016-09" db="EMBL/GenBank/DDBJ databases">
        <authorList>
            <person name="Wan X."/>
            <person name="Hou S."/>
        </authorList>
    </citation>
    <scope>NUCLEOTIDE SEQUENCE [LARGE SCALE GENOMIC DNA]</scope>
    <source>
        <strain evidence="14">KH87</strain>
    </source>
</reference>
<dbReference type="Gene3D" id="2.170.130.10">
    <property type="entry name" value="TonB-dependent receptor, plug domain"/>
    <property type="match status" value="1"/>
</dbReference>
<dbReference type="Pfam" id="PF07715">
    <property type="entry name" value="Plug"/>
    <property type="match status" value="1"/>
</dbReference>
<dbReference type="InterPro" id="IPR037066">
    <property type="entry name" value="Plug_dom_sf"/>
</dbReference>
<comment type="caution">
    <text evidence="13">The sequence shown here is derived from an EMBL/GenBank/DDBJ whole genome shotgun (WGS) entry which is preliminary data.</text>
</comment>
<evidence type="ECO:0000256" key="5">
    <source>
        <dbReference type="ARBA" id="ARBA00023077"/>
    </source>
</evidence>
<feature type="domain" description="TonB-dependent receptor plug" evidence="12">
    <location>
        <begin position="73"/>
        <end position="182"/>
    </location>
</feature>
<keyword evidence="6 8" id="KW-0472">Membrane</keyword>
<evidence type="ECO:0000256" key="10">
    <source>
        <dbReference type="SAM" id="SignalP"/>
    </source>
</evidence>
<evidence type="ECO:0000259" key="11">
    <source>
        <dbReference type="Pfam" id="PF00593"/>
    </source>
</evidence>
<evidence type="ECO:0000313" key="13">
    <source>
        <dbReference type="EMBL" id="OEY68941.1"/>
    </source>
</evidence>
<dbReference type="EMBL" id="MKEK01000001">
    <property type="protein sequence ID" value="OEY68941.1"/>
    <property type="molecule type" value="Genomic_DNA"/>
</dbReference>
<keyword evidence="7 8" id="KW-0998">Cell outer membrane</keyword>
<evidence type="ECO:0000256" key="3">
    <source>
        <dbReference type="ARBA" id="ARBA00022452"/>
    </source>
</evidence>
<protein>
    <submittedName>
        <fullName evidence="13">TonB-dependent receptor</fullName>
    </submittedName>
</protein>
<keyword evidence="3 8" id="KW-1134">Transmembrane beta strand</keyword>
<evidence type="ECO:0000256" key="9">
    <source>
        <dbReference type="RuleBase" id="RU003357"/>
    </source>
</evidence>
<evidence type="ECO:0000256" key="2">
    <source>
        <dbReference type="ARBA" id="ARBA00022448"/>
    </source>
</evidence>
<gene>
    <name evidence="13" type="ORF">BI198_04680</name>
</gene>
<keyword evidence="4 8" id="KW-0812">Transmembrane</keyword>
<comment type="subcellular location">
    <subcellularLocation>
        <location evidence="1 8">Cell outer membrane</location>
        <topology evidence="1 8">Multi-pass membrane protein</topology>
    </subcellularLocation>
</comment>
<dbReference type="SUPFAM" id="SSF56935">
    <property type="entry name" value="Porins"/>
    <property type="match status" value="1"/>
</dbReference>
<accession>A0A1E7Q491</accession>
<evidence type="ECO:0000313" key="14">
    <source>
        <dbReference type="Proteomes" id="UP000242258"/>
    </source>
</evidence>
<organism evidence="13 14">
    <name type="scientific">Rheinheimera salexigens</name>
    <dbReference type="NCBI Taxonomy" id="1628148"/>
    <lineage>
        <taxon>Bacteria</taxon>
        <taxon>Pseudomonadati</taxon>
        <taxon>Pseudomonadota</taxon>
        <taxon>Gammaproteobacteria</taxon>
        <taxon>Chromatiales</taxon>
        <taxon>Chromatiaceae</taxon>
        <taxon>Rheinheimera</taxon>
    </lineage>
</organism>
<evidence type="ECO:0000259" key="12">
    <source>
        <dbReference type="Pfam" id="PF07715"/>
    </source>
</evidence>
<evidence type="ECO:0000256" key="8">
    <source>
        <dbReference type="PROSITE-ProRule" id="PRU01360"/>
    </source>
</evidence>
<dbReference type="PANTHER" id="PTHR47234">
    <property type="match status" value="1"/>
</dbReference>
<dbReference type="InterPro" id="IPR000531">
    <property type="entry name" value="Beta-barrel_TonB"/>
</dbReference>
<dbReference type="Pfam" id="PF00593">
    <property type="entry name" value="TonB_dep_Rec_b-barrel"/>
    <property type="match status" value="1"/>
</dbReference>
<dbReference type="AlphaFoldDB" id="A0A1E7Q491"/>
<dbReference type="InterPro" id="IPR012910">
    <property type="entry name" value="Plug_dom"/>
</dbReference>
<evidence type="ECO:0000256" key="7">
    <source>
        <dbReference type="ARBA" id="ARBA00023237"/>
    </source>
</evidence>
<evidence type="ECO:0000256" key="4">
    <source>
        <dbReference type="ARBA" id="ARBA00022692"/>
    </source>
</evidence>
<sequence length="926" mass="99199">MSQPSLSTSKNTSATRFLRRSSKVALAVQLGLISQLAFAQQADTTNINNEDAKKVEVISITGSRIARTELVSSSPVASVDEVQLHLDRVVNVEDITSKLPQAAAGANSTGATVGDSLGSSTIDLRSLGQNRTLVLINGTRATPFSYRNSVDVNSIPAGLIKRVDVLTGGAAAVYGADAVAGVVNFIMDDKFDGIELSASYETPQDGGEKYNTEAIFGGDIASGRGHLTGYIGYSERKALLAGERDFAMQNSGSMINQGGFYTDVASGNSFGIDDNGNVTATRNTTNINAERFLIQPMSRLSAGLFFDVDLADTTEIYGRALHSQVKVTGAGASGQLPVTVNQQVTLRQDNAFIPDSVRNSLSFDADGNALVNVERNLGLGLQNTEAVRDTTQFQVGLRGDITDSVQFDVYAQYGRTDETSTIYNNAYKTNASGANRFNAIANSVNIFDPNLDLTSFSNPLLYSNRERTQSVAAATISGDSAALFELPAGAVSYAVGYEVRKETGKQTAGDAFRTGTSFAGVSVFDMSASFDSKEWYGEVLIPVFFDTAFADQLDIEAAYRISDYSNTSAKDTYKIGVNWAIDENVRIRTSYQTAFRAPNLGEFASPITGLSLALFDQTSDQFIPRFAGRFDGDPCLLGTGDAAQCARYGAPAVGSSFDASSASYTFGGNPNIKPEQAESTTVGIVYTPQYFSGFDVSVDYYNIEITDAVSQIQPAAALQNCYIDNPVAGNPLCDAVVRDADTGFIKTAIVNDFNLAAIKQAGIDVAVNYRLDAPDAIGGKLHLAYQANFVTKQRRQNNVTLPEVDCKGTYGNACSGDFASVLQADYKHRMTIDWSLEDVAVQLGWRRIGDVVYAADPSVSISAQNYIDLAASWQFSEAVTVTAGFNNLFDKQPPTPTAGANHFNAVSDYDVIGRTMGISLRYRPML</sequence>
<evidence type="ECO:0000256" key="6">
    <source>
        <dbReference type="ARBA" id="ARBA00023136"/>
    </source>
</evidence>
<keyword evidence="14" id="KW-1185">Reference proteome</keyword>
<dbReference type="GO" id="GO:0009279">
    <property type="term" value="C:cell outer membrane"/>
    <property type="evidence" value="ECO:0007669"/>
    <property type="project" value="UniProtKB-SubCell"/>
</dbReference>
<evidence type="ECO:0000256" key="1">
    <source>
        <dbReference type="ARBA" id="ARBA00004571"/>
    </source>
</evidence>
<dbReference type="Gene3D" id="2.40.170.20">
    <property type="entry name" value="TonB-dependent receptor, beta-barrel domain"/>
    <property type="match status" value="1"/>
</dbReference>
<keyword evidence="13" id="KW-0675">Receptor</keyword>
<comment type="similarity">
    <text evidence="8 9">Belongs to the TonB-dependent receptor family.</text>
</comment>
<proteinExistence type="inferred from homology"/>
<dbReference type="Proteomes" id="UP000242258">
    <property type="component" value="Unassembled WGS sequence"/>
</dbReference>
<keyword evidence="5 9" id="KW-0798">TonB box</keyword>
<keyword evidence="2 8" id="KW-0813">Transport</keyword>
<dbReference type="InterPro" id="IPR039426">
    <property type="entry name" value="TonB-dep_rcpt-like"/>
</dbReference>
<dbReference type="InterPro" id="IPR036942">
    <property type="entry name" value="Beta-barrel_TonB_sf"/>
</dbReference>
<dbReference type="PANTHER" id="PTHR47234:SF2">
    <property type="entry name" value="TONB-DEPENDENT RECEPTOR"/>
    <property type="match status" value="1"/>
</dbReference>
<dbReference type="PROSITE" id="PS52016">
    <property type="entry name" value="TONB_DEPENDENT_REC_3"/>
    <property type="match status" value="1"/>
</dbReference>
<dbReference type="RefSeq" id="WP_070048507.1">
    <property type="nucleotide sequence ID" value="NZ_CBCSDO010000003.1"/>
</dbReference>
<feature type="signal peptide" evidence="10">
    <location>
        <begin position="1"/>
        <end position="39"/>
    </location>
</feature>
<name>A0A1E7Q491_9GAMM</name>
<feature type="domain" description="TonB-dependent receptor-like beta-barrel" evidence="11">
    <location>
        <begin position="348"/>
        <end position="888"/>
    </location>
</feature>
<keyword evidence="10" id="KW-0732">Signal</keyword>
<dbReference type="STRING" id="1628148.BI198_04680"/>
<feature type="chain" id="PRO_5009200355" evidence="10">
    <location>
        <begin position="40"/>
        <end position="926"/>
    </location>
</feature>